<evidence type="ECO:0000259" key="9">
    <source>
        <dbReference type="PROSITE" id="PS50113"/>
    </source>
</evidence>
<dbReference type="SUPFAM" id="SSF55785">
    <property type="entry name" value="PYP-like sensor domain (PAS domain)"/>
    <property type="match status" value="2"/>
</dbReference>
<dbReference type="GO" id="GO:0005524">
    <property type="term" value="F:ATP binding"/>
    <property type="evidence" value="ECO:0007669"/>
    <property type="project" value="UniProtKB-KW"/>
</dbReference>
<dbReference type="SMART" id="SM00091">
    <property type="entry name" value="PAS"/>
    <property type="match status" value="2"/>
</dbReference>
<comment type="catalytic activity">
    <reaction evidence="1">
        <text>ATP + protein L-histidine = ADP + protein N-phospho-L-histidine.</text>
        <dbReference type="EC" id="2.7.13.3"/>
    </reaction>
</comment>
<protein>
    <recommendedName>
        <fullName evidence="2">histidine kinase</fullName>
        <ecNumber evidence="2">2.7.13.3</ecNumber>
    </recommendedName>
</protein>
<evidence type="ECO:0000313" key="11">
    <source>
        <dbReference type="Proteomes" id="UP001065174"/>
    </source>
</evidence>
<dbReference type="InterPro" id="IPR004358">
    <property type="entry name" value="Sig_transdc_His_kin-like_C"/>
</dbReference>
<organism evidence="10 11">
    <name type="scientific">Reichenbachiella agarivorans</name>
    <dbReference type="NCBI Taxonomy" id="2979464"/>
    <lineage>
        <taxon>Bacteria</taxon>
        <taxon>Pseudomonadati</taxon>
        <taxon>Bacteroidota</taxon>
        <taxon>Cytophagia</taxon>
        <taxon>Cytophagales</taxon>
        <taxon>Reichenbachiellaceae</taxon>
        <taxon>Reichenbachiella</taxon>
    </lineage>
</organism>
<dbReference type="SUPFAM" id="SSF55874">
    <property type="entry name" value="ATPase domain of HSP90 chaperone/DNA topoisomerase II/histidine kinase"/>
    <property type="match status" value="1"/>
</dbReference>
<proteinExistence type="predicted"/>
<accession>A0ABY6CQM3</accession>
<evidence type="ECO:0000256" key="2">
    <source>
        <dbReference type="ARBA" id="ARBA00012438"/>
    </source>
</evidence>
<feature type="domain" description="Histidine kinase" evidence="8">
    <location>
        <begin position="367"/>
        <end position="578"/>
    </location>
</feature>
<dbReference type="InterPro" id="IPR035965">
    <property type="entry name" value="PAS-like_dom_sf"/>
</dbReference>
<dbReference type="PRINTS" id="PR00344">
    <property type="entry name" value="BCTRLSENSOR"/>
</dbReference>
<feature type="transmembrane region" description="Helical" evidence="7">
    <location>
        <begin position="41"/>
        <end position="65"/>
    </location>
</feature>
<evidence type="ECO:0000313" key="10">
    <source>
        <dbReference type="EMBL" id="UXP32114.1"/>
    </source>
</evidence>
<evidence type="ECO:0000256" key="3">
    <source>
        <dbReference type="ARBA" id="ARBA00022553"/>
    </source>
</evidence>
<dbReference type="InterPro" id="IPR036097">
    <property type="entry name" value="HisK_dim/P_sf"/>
</dbReference>
<keyword evidence="10" id="KW-0067">ATP-binding</keyword>
<dbReference type="SMART" id="SM00388">
    <property type="entry name" value="HisKA"/>
    <property type="match status" value="1"/>
</dbReference>
<dbReference type="Gene3D" id="1.10.287.130">
    <property type="match status" value="1"/>
</dbReference>
<dbReference type="CDD" id="cd00130">
    <property type="entry name" value="PAS"/>
    <property type="match status" value="1"/>
</dbReference>
<keyword evidence="6 7" id="KW-0472">Membrane</keyword>
<gene>
    <name evidence="10" type="ORF">N6H18_17360</name>
</gene>
<dbReference type="InterPro" id="IPR001610">
    <property type="entry name" value="PAC"/>
</dbReference>
<dbReference type="PROSITE" id="PS50109">
    <property type="entry name" value="HIS_KIN"/>
    <property type="match status" value="1"/>
</dbReference>
<dbReference type="Gene3D" id="3.30.565.10">
    <property type="entry name" value="Histidine kinase-like ATPase, C-terminal domain"/>
    <property type="match status" value="1"/>
</dbReference>
<dbReference type="Pfam" id="PF00512">
    <property type="entry name" value="HisKA"/>
    <property type="match status" value="1"/>
</dbReference>
<dbReference type="EC" id="2.7.13.3" evidence="2"/>
<keyword evidence="7" id="KW-1133">Transmembrane helix</keyword>
<dbReference type="InterPro" id="IPR000700">
    <property type="entry name" value="PAS-assoc_C"/>
</dbReference>
<dbReference type="RefSeq" id="WP_262309551.1">
    <property type="nucleotide sequence ID" value="NZ_CP106679.1"/>
</dbReference>
<feature type="domain" description="PAC" evidence="9">
    <location>
        <begin position="305"/>
        <end position="356"/>
    </location>
</feature>
<keyword evidence="4" id="KW-0808">Transferase</keyword>
<keyword evidence="5" id="KW-0418">Kinase</keyword>
<dbReference type="InterPro" id="IPR050351">
    <property type="entry name" value="BphY/WalK/GraS-like"/>
</dbReference>
<dbReference type="SUPFAM" id="SSF47384">
    <property type="entry name" value="Homodimeric domain of signal transducing histidine kinase"/>
    <property type="match status" value="1"/>
</dbReference>
<evidence type="ECO:0000256" key="5">
    <source>
        <dbReference type="ARBA" id="ARBA00022777"/>
    </source>
</evidence>
<keyword evidence="3" id="KW-0597">Phosphoprotein</keyword>
<reference evidence="10" key="1">
    <citation type="submission" date="2022-09" db="EMBL/GenBank/DDBJ databases">
        <title>Comparative genomics and taxonomic characterization of three novel marine species of genus Reichenbachiella exhibiting antioxidant and polysaccharide degradation activities.</title>
        <authorList>
            <person name="Muhammad N."/>
            <person name="Lee Y.-J."/>
            <person name="Ko J."/>
            <person name="Kim S.-G."/>
        </authorList>
    </citation>
    <scope>NUCLEOTIDE SEQUENCE</scope>
    <source>
        <strain evidence="10">BKB1-1</strain>
    </source>
</reference>
<evidence type="ECO:0000256" key="6">
    <source>
        <dbReference type="ARBA" id="ARBA00023136"/>
    </source>
</evidence>
<evidence type="ECO:0000259" key="8">
    <source>
        <dbReference type="PROSITE" id="PS50109"/>
    </source>
</evidence>
<dbReference type="Pfam" id="PF13426">
    <property type="entry name" value="PAS_9"/>
    <property type="match status" value="2"/>
</dbReference>
<dbReference type="EMBL" id="CP106679">
    <property type="protein sequence ID" value="UXP32114.1"/>
    <property type="molecule type" value="Genomic_DNA"/>
</dbReference>
<evidence type="ECO:0000256" key="7">
    <source>
        <dbReference type="SAM" id="Phobius"/>
    </source>
</evidence>
<feature type="transmembrane region" description="Helical" evidence="7">
    <location>
        <begin position="12"/>
        <end position="29"/>
    </location>
</feature>
<keyword evidence="7" id="KW-0812">Transmembrane</keyword>
<dbReference type="InterPro" id="IPR003661">
    <property type="entry name" value="HisK_dim/P_dom"/>
</dbReference>
<dbReference type="NCBIfam" id="TIGR00229">
    <property type="entry name" value="sensory_box"/>
    <property type="match status" value="1"/>
</dbReference>
<dbReference type="InterPro" id="IPR036890">
    <property type="entry name" value="HATPase_C_sf"/>
</dbReference>
<dbReference type="SMART" id="SM00086">
    <property type="entry name" value="PAC"/>
    <property type="match status" value="1"/>
</dbReference>
<sequence>MNTSIEYFQLPGLISSGFLIIAILIMFKINSSMHGGLYKTIWWTALILLLLFTYFNLLITVQVLLEFNLQQSPTFNSMQLCGSVFSFVVVFAGLKTTTDLKVTNISKRYLDKVMKSMSSYLIVTDSNFQIQKVNEALCIEMGIDESQLKGTNVSSIFFDCNLEELVQNYSEQSEAYIMSYNTELKSVMLTGEVIYRNSNEVDGYVFIAFNNYQKEITRLYSYFRSIFDHSEFAIITTDLDGSITGANPAAERYFEKSEEDMVMCMTPEDLHCTECLDEFAEQLGSTDESDAMSILRGHVNEGKTVNQEMLMRRKNNTLFPALITINAIKDEGQTIGYFEIIADLTEKKKVEEELRKVNKELKDFAHIVSHDLKAPLRAISSLSSWLQEDYAEQLGTEGQEQFKLINSRVSRMENLINGILEYSRVGRIKEDEATEDLNEIVNDVKDAIVPKENFEVIIEGILPSLNIDRTRTQQIFQNIISNAVKYMDKSLGKIQVACQQDNNNWTFSIKDNGPGIEKQYFEKIFQIFQTLSPRDEYESTGVGLAIVKKSVELYGGKVWLESIKNLGTTFFFTIPKTFNT</sequence>
<dbReference type="SMART" id="SM00387">
    <property type="entry name" value="HATPase_c"/>
    <property type="match status" value="1"/>
</dbReference>
<dbReference type="InterPro" id="IPR005467">
    <property type="entry name" value="His_kinase_dom"/>
</dbReference>
<dbReference type="Gene3D" id="3.30.450.20">
    <property type="entry name" value="PAS domain"/>
    <property type="match status" value="2"/>
</dbReference>
<evidence type="ECO:0000256" key="1">
    <source>
        <dbReference type="ARBA" id="ARBA00000085"/>
    </source>
</evidence>
<dbReference type="PANTHER" id="PTHR42878">
    <property type="entry name" value="TWO-COMPONENT HISTIDINE KINASE"/>
    <property type="match status" value="1"/>
</dbReference>
<dbReference type="Pfam" id="PF02518">
    <property type="entry name" value="HATPase_c"/>
    <property type="match status" value="1"/>
</dbReference>
<evidence type="ECO:0000256" key="4">
    <source>
        <dbReference type="ARBA" id="ARBA00022679"/>
    </source>
</evidence>
<dbReference type="Proteomes" id="UP001065174">
    <property type="component" value="Chromosome"/>
</dbReference>
<keyword evidence="10" id="KW-0547">Nucleotide-binding</keyword>
<keyword evidence="11" id="KW-1185">Reference proteome</keyword>
<dbReference type="PANTHER" id="PTHR42878:SF15">
    <property type="entry name" value="BACTERIOPHYTOCHROME"/>
    <property type="match status" value="1"/>
</dbReference>
<dbReference type="PROSITE" id="PS50113">
    <property type="entry name" value="PAC"/>
    <property type="match status" value="1"/>
</dbReference>
<dbReference type="InterPro" id="IPR003594">
    <property type="entry name" value="HATPase_dom"/>
</dbReference>
<dbReference type="InterPro" id="IPR000014">
    <property type="entry name" value="PAS"/>
</dbReference>
<name>A0ABY6CQM3_9BACT</name>
<dbReference type="CDD" id="cd00082">
    <property type="entry name" value="HisKA"/>
    <property type="match status" value="1"/>
</dbReference>